<keyword evidence="1" id="KW-0285">Flavoprotein</keyword>
<gene>
    <name evidence="4" type="ordered locus">Plav_1779</name>
</gene>
<dbReference type="Pfam" id="PF03060">
    <property type="entry name" value="NMO"/>
    <property type="match status" value="1"/>
</dbReference>
<dbReference type="InterPro" id="IPR013785">
    <property type="entry name" value="Aldolase_TIM"/>
</dbReference>
<dbReference type="AlphaFoldDB" id="A7HU14"/>
<dbReference type="PANTHER" id="PTHR32332:SF38">
    <property type="entry name" value="MONOOXYGENASE RV1533-RELATED"/>
    <property type="match status" value="1"/>
</dbReference>
<accession>A7HU14</accession>
<keyword evidence="3" id="KW-0560">Oxidoreductase</keyword>
<dbReference type="SUPFAM" id="SSF51412">
    <property type="entry name" value="Inosine monophosphate dehydrogenase (IMPDH)"/>
    <property type="match status" value="1"/>
</dbReference>
<keyword evidence="4" id="KW-0223">Dioxygenase</keyword>
<evidence type="ECO:0000256" key="2">
    <source>
        <dbReference type="ARBA" id="ARBA00022643"/>
    </source>
</evidence>
<proteinExistence type="predicted"/>
<dbReference type="eggNOG" id="COG2070">
    <property type="taxonomic scope" value="Bacteria"/>
</dbReference>
<keyword evidence="5" id="KW-1185">Reference proteome</keyword>
<dbReference type="HOGENOM" id="CLU_038732_1_1_5"/>
<keyword evidence="2" id="KW-0288">FMN</keyword>
<reference evidence="4 5" key="1">
    <citation type="journal article" date="2011" name="Stand. Genomic Sci.">
        <title>Complete genome sequence of Parvibaculum lavamentivorans type strain (DS-1(T)).</title>
        <authorList>
            <person name="Schleheck D."/>
            <person name="Weiss M."/>
            <person name="Pitluck S."/>
            <person name="Bruce D."/>
            <person name="Land M.L."/>
            <person name="Han S."/>
            <person name="Saunders E."/>
            <person name="Tapia R."/>
            <person name="Detter C."/>
            <person name="Brettin T."/>
            <person name="Han J."/>
            <person name="Woyke T."/>
            <person name="Goodwin L."/>
            <person name="Pennacchio L."/>
            <person name="Nolan M."/>
            <person name="Cook A.M."/>
            <person name="Kjelleberg S."/>
            <person name="Thomas T."/>
        </authorList>
    </citation>
    <scope>NUCLEOTIDE SEQUENCE [LARGE SCALE GENOMIC DNA]</scope>
    <source>
        <strain evidence="5">DS-1 / DSM 13023 / NCIMB 13966</strain>
    </source>
</reference>
<evidence type="ECO:0000313" key="5">
    <source>
        <dbReference type="Proteomes" id="UP000006377"/>
    </source>
</evidence>
<dbReference type="PANTHER" id="PTHR32332">
    <property type="entry name" value="2-NITROPROPANE DIOXYGENASE"/>
    <property type="match status" value="1"/>
</dbReference>
<organism evidence="4 5">
    <name type="scientific">Parvibaculum lavamentivorans (strain DS-1 / DSM 13023 / NCIMB 13966)</name>
    <dbReference type="NCBI Taxonomy" id="402881"/>
    <lineage>
        <taxon>Bacteria</taxon>
        <taxon>Pseudomonadati</taxon>
        <taxon>Pseudomonadota</taxon>
        <taxon>Alphaproteobacteria</taxon>
        <taxon>Hyphomicrobiales</taxon>
        <taxon>Parvibaculaceae</taxon>
        <taxon>Parvibaculum</taxon>
    </lineage>
</organism>
<name>A7HU14_PARL1</name>
<dbReference type="OrthoDB" id="7165168at2"/>
<dbReference type="STRING" id="402881.Plav_1779"/>
<dbReference type="KEGG" id="pla:Plav_1779"/>
<dbReference type="CDD" id="cd04730">
    <property type="entry name" value="NPD_like"/>
    <property type="match status" value="1"/>
</dbReference>
<dbReference type="Proteomes" id="UP000006377">
    <property type="component" value="Chromosome"/>
</dbReference>
<sequence length="377" mass="39603">MTLHSRVCDILGIKYPILLAGMGGASVPRLAAAVSNAGGLGVLGAAACSPDQLREWIRETRSLTDKPFGVDTLLPASVRREAYKGKAGPSPMDMLPEYQKFAQDFLKKENIPPLKSRARESEEAHRSSKSNAPLFSKEFFEAQMEVVVEERVPVYAAGLGNPGPWLDRLHANGTKVMAVVGAVKHALQVVNSGIDLIVAQGHDGGGHNSPVGTMALIPQVVDAIAGRIPVLGAGGISDGRGIAAAMMLGAEGAWIGTAFLATEEAGIEDFQKEAIVESGDGDTLVSRTVTGKPARIIRNKWSEAFVEAGLEPLPMPFQPMVAMPVLAAAAAVKRKDIAPGFAGQGMGLIHKVRPAAEVMADLVKSAENSLSSANTYL</sequence>
<dbReference type="GO" id="GO:0051213">
    <property type="term" value="F:dioxygenase activity"/>
    <property type="evidence" value="ECO:0007669"/>
    <property type="project" value="UniProtKB-KW"/>
</dbReference>
<evidence type="ECO:0000313" key="4">
    <source>
        <dbReference type="EMBL" id="ABS63397.1"/>
    </source>
</evidence>
<evidence type="ECO:0000256" key="3">
    <source>
        <dbReference type="ARBA" id="ARBA00023002"/>
    </source>
</evidence>
<protein>
    <submittedName>
        <fullName evidence="4">2-nitropropane dioxygenase NPD</fullName>
    </submittedName>
</protein>
<dbReference type="EMBL" id="CP000774">
    <property type="protein sequence ID" value="ABS63397.1"/>
    <property type="molecule type" value="Genomic_DNA"/>
</dbReference>
<dbReference type="Gene3D" id="3.20.20.70">
    <property type="entry name" value="Aldolase class I"/>
    <property type="match status" value="1"/>
</dbReference>
<dbReference type="InterPro" id="IPR004136">
    <property type="entry name" value="NMO"/>
</dbReference>
<evidence type="ECO:0000256" key="1">
    <source>
        <dbReference type="ARBA" id="ARBA00022630"/>
    </source>
</evidence>
<dbReference type="GO" id="GO:0018580">
    <property type="term" value="F:nitronate monooxygenase activity"/>
    <property type="evidence" value="ECO:0007669"/>
    <property type="project" value="InterPro"/>
</dbReference>